<reference evidence="1 2" key="1">
    <citation type="journal article" date="2021" name="Plant Biotechnol. J.">
        <title>Multi-omics assisted identification of the key and species-specific regulatory components of drought-tolerant mechanisms in Gossypium stocksii.</title>
        <authorList>
            <person name="Yu D."/>
            <person name="Ke L."/>
            <person name="Zhang D."/>
            <person name="Wu Y."/>
            <person name="Sun Y."/>
            <person name="Mei J."/>
            <person name="Sun J."/>
            <person name="Sun Y."/>
        </authorList>
    </citation>
    <scope>NUCLEOTIDE SEQUENCE [LARGE SCALE GENOMIC DNA]</scope>
    <source>
        <strain evidence="2">cv. E1</strain>
        <tissue evidence="1">Leaf</tissue>
    </source>
</reference>
<dbReference type="Proteomes" id="UP000828251">
    <property type="component" value="Unassembled WGS sequence"/>
</dbReference>
<accession>A0A9D3UK35</accession>
<protein>
    <submittedName>
        <fullName evidence="1">Uncharacterized protein</fullName>
    </submittedName>
</protein>
<evidence type="ECO:0000313" key="2">
    <source>
        <dbReference type="Proteomes" id="UP000828251"/>
    </source>
</evidence>
<organism evidence="1 2">
    <name type="scientific">Gossypium stocksii</name>
    <dbReference type="NCBI Taxonomy" id="47602"/>
    <lineage>
        <taxon>Eukaryota</taxon>
        <taxon>Viridiplantae</taxon>
        <taxon>Streptophyta</taxon>
        <taxon>Embryophyta</taxon>
        <taxon>Tracheophyta</taxon>
        <taxon>Spermatophyta</taxon>
        <taxon>Magnoliopsida</taxon>
        <taxon>eudicotyledons</taxon>
        <taxon>Gunneridae</taxon>
        <taxon>Pentapetalae</taxon>
        <taxon>rosids</taxon>
        <taxon>malvids</taxon>
        <taxon>Malvales</taxon>
        <taxon>Malvaceae</taxon>
        <taxon>Malvoideae</taxon>
        <taxon>Gossypium</taxon>
    </lineage>
</organism>
<comment type="caution">
    <text evidence="1">The sequence shown here is derived from an EMBL/GenBank/DDBJ whole genome shotgun (WGS) entry which is preliminary data.</text>
</comment>
<proteinExistence type="predicted"/>
<dbReference type="AlphaFoldDB" id="A0A9D3UK35"/>
<sequence>MAWGNEVKVLRIEMQDLQMVHLGHIEMILEANGSLAPHISIVGYPTDFKVLKMRFDEKDPWITSHSLKDTRKSLGFLMS</sequence>
<gene>
    <name evidence="1" type="ORF">J1N35_037564</name>
</gene>
<name>A0A9D3UK35_9ROSI</name>
<dbReference type="EMBL" id="JAIQCV010000011">
    <property type="protein sequence ID" value="KAH1046780.1"/>
    <property type="molecule type" value="Genomic_DNA"/>
</dbReference>
<evidence type="ECO:0000313" key="1">
    <source>
        <dbReference type="EMBL" id="KAH1046780.1"/>
    </source>
</evidence>
<keyword evidence="2" id="KW-1185">Reference proteome</keyword>